<dbReference type="InterPro" id="IPR024079">
    <property type="entry name" value="MetalloPept_cat_dom_sf"/>
</dbReference>
<dbReference type="SUPFAM" id="SSF55486">
    <property type="entry name" value="Metalloproteases ('zincins'), catalytic domain"/>
    <property type="match status" value="1"/>
</dbReference>
<name>A0A0M9A524_9HYME</name>
<dbReference type="InterPro" id="IPR001762">
    <property type="entry name" value="Disintegrin_dom"/>
</dbReference>
<keyword evidence="6" id="KW-1185">Reference proteome</keyword>
<dbReference type="GO" id="GO:0007229">
    <property type="term" value="P:integrin-mediated signaling pathway"/>
    <property type="evidence" value="ECO:0007669"/>
    <property type="project" value="UniProtKB-KW"/>
</dbReference>
<feature type="compositionally biased region" description="Polar residues" evidence="2">
    <location>
        <begin position="503"/>
        <end position="515"/>
    </location>
</feature>
<sequence length="1098" mass="124331">MSETTEWRLKRQDISANLLFLFQKQCGKNHSKDMINSQLFAPSFALVVYKEDYDAFCLSYMFTYRDFEKGTLGLAWTGDLKNAGGVCEKNGVSCRQWGNVTKLIRPWHHPVSHVTLAHEIGHNFGSPWKICGASPEFLAPQNEFRGPQIPRKANSRTLGQFPMPQNEFCCPQIFHKAVKLGRNFLMHKVGGKKPQNAICGNGVVEDGEECDCGWEEDCNDPCCHPQRLHHAPHEVPCRLADGAVCSPSQLIPSQGARDTRNMCFMTEYCDEMKFLKLDQNIILLIQPCNGPCCTSGCTLRNGDKCRDDNGCRDASFCDGRGPQCPPSINKPNKTICNEEFVCYMGGYARRLTLYAYGLESCQCIAGPDDPPTKSCELCCKLPGEDQPCLSSFAWNSAPYDIPDMLSKPGTPCNDYNGYCDVFQRCREVDPSGPLATLRRLLSDASLASFQRWMVNRWYIVAATVLLSLSIVAFVAYSVSKRRNSRVKVPATARDDQPRAACEATNTSDEAARGSSSVRKIRSMDISWVKRRIVETMKSIASPRRKKDASARAGTFFTRISRLLARGSATAASEEQSSNEAEQLCDGTRNAAKRGDENERLVIVSRDEGNVWRRVRVLFVGNRWKRASSSSPGRRKLSKGETTCGAAWRKTVQVEKLCTGTSKVIVSSRRRGDRCQTEPLVVPDTPDTPGETSENRSHTSDLTVLLADNELLHQALQRVLALRLSLLRLLQRLRRQTSTTGGLASSRRQHPAAATGLLGQQLSLKLLRLVVSDRDQLRGFHPHRGCGGGRCRCVAQLHLLLRVMTGQASLMTGKRMYADVRQPAGRTARRGQSDFFWKYVPFVWMVLAKGARFLIRIHRPGGIGDALPCDVLAKLLEHRRVLLHADHGPRHQFLVRPHRHVPRLYPHEVVKHLTYKRTNNSRIYFSLHILFIEFVRKPSDLNETRDNRLIKGQDSYLREHRFSVMRDHNAVITVEGYAVQLANIDDLRSHDRSTGLFCLAYPKAVDSRIITQHSNYTLDEFTWIETIEQGLYFKLIGELNVTEQSIVCYRRFPRILEKIKIEFTLRKKFYVIKKDVNTHSCYKFYQYNRNTKLTKFNVV</sequence>
<feature type="domain" description="Disintegrin" evidence="4">
    <location>
        <begin position="196"/>
        <end position="332"/>
    </location>
</feature>
<evidence type="ECO:0000313" key="5">
    <source>
        <dbReference type="EMBL" id="KOX76103.1"/>
    </source>
</evidence>
<keyword evidence="3" id="KW-1133">Transmembrane helix</keyword>
<dbReference type="Pfam" id="PF21299">
    <property type="entry name" value="ADAM10_Cys-rich"/>
    <property type="match status" value="1"/>
</dbReference>
<evidence type="ECO:0000259" key="4">
    <source>
        <dbReference type="PROSITE" id="PS50214"/>
    </source>
</evidence>
<gene>
    <name evidence="5" type="ORF">WN51_11818</name>
</gene>
<dbReference type="PANTHER" id="PTHR45702">
    <property type="entry name" value="ADAM10/ADAM17 METALLOPEPTIDASE FAMILY MEMBER"/>
    <property type="match status" value="1"/>
</dbReference>
<feature type="region of interest" description="Disordered" evidence="2">
    <location>
        <begin position="490"/>
        <end position="515"/>
    </location>
</feature>
<protein>
    <submittedName>
        <fullName evidence="5">Disintegrin and metalloproteinase domain-containing protein 10</fullName>
    </submittedName>
</protein>
<dbReference type="EMBL" id="KQ435753">
    <property type="protein sequence ID" value="KOX76103.1"/>
    <property type="molecule type" value="Genomic_DNA"/>
</dbReference>
<evidence type="ECO:0000256" key="1">
    <source>
        <dbReference type="PROSITE-ProRule" id="PRU00068"/>
    </source>
</evidence>
<feature type="transmembrane region" description="Helical" evidence="3">
    <location>
        <begin position="457"/>
        <end position="478"/>
    </location>
</feature>
<feature type="compositionally biased region" description="Low complexity" evidence="2">
    <location>
        <begin position="567"/>
        <end position="581"/>
    </location>
</feature>
<dbReference type="InterPro" id="IPR036436">
    <property type="entry name" value="Disintegrin_dom_sf"/>
</dbReference>
<dbReference type="GO" id="GO:0006509">
    <property type="term" value="P:membrane protein ectodomain proteolysis"/>
    <property type="evidence" value="ECO:0007669"/>
    <property type="project" value="TreeGrafter"/>
</dbReference>
<dbReference type="InterPro" id="IPR051489">
    <property type="entry name" value="ADAM_Metalloproteinase"/>
</dbReference>
<dbReference type="PANTHER" id="PTHR45702:SF3">
    <property type="entry name" value="KUZBANIAN-LIKE, ISOFORM A"/>
    <property type="match status" value="1"/>
</dbReference>
<reference evidence="5 6" key="1">
    <citation type="submission" date="2015-07" db="EMBL/GenBank/DDBJ databases">
        <title>The genome of Melipona quadrifasciata.</title>
        <authorList>
            <person name="Pan H."/>
            <person name="Kapheim K."/>
        </authorList>
    </citation>
    <scope>NUCLEOTIDE SEQUENCE [LARGE SCALE GENOMIC DNA]</scope>
    <source>
        <strain evidence="5">0111107301</strain>
        <tissue evidence="5">Whole body</tissue>
    </source>
</reference>
<keyword evidence="3" id="KW-0812">Transmembrane</keyword>
<accession>A0A0M9A524</accession>
<evidence type="ECO:0000313" key="6">
    <source>
        <dbReference type="Proteomes" id="UP000053105"/>
    </source>
</evidence>
<evidence type="ECO:0000256" key="3">
    <source>
        <dbReference type="SAM" id="Phobius"/>
    </source>
</evidence>
<dbReference type="InterPro" id="IPR049038">
    <property type="entry name" value="ADAM10_Cys-rich"/>
</dbReference>
<dbReference type="STRING" id="166423.A0A0M9A524"/>
<dbReference type="Pfam" id="PF13688">
    <property type="entry name" value="Reprolysin_5"/>
    <property type="match status" value="1"/>
</dbReference>
<feature type="region of interest" description="Disordered" evidence="2">
    <location>
        <begin position="567"/>
        <end position="590"/>
    </location>
</feature>
<dbReference type="GO" id="GO:0005886">
    <property type="term" value="C:plasma membrane"/>
    <property type="evidence" value="ECO:0007669"/>
    <property type="project" value="TreeGrafter"/>
</dbReference>
<comment type="caution">
    <text evidence="1">Lacks conserved residue(s) required for the propagation of feature annotation.</text>
</comment>
<dbReference type="AlphaFoldDB" id="A0A0M9A524"/>
<dbReference type="OrthoDB" id="2149267at2759"/>
<keyword evidence="3" id="KW-0472">Membrane</keyword>
<evidence type="ECO:0000256" key="2">
    <source>
        <dbReference type="SAM" id="MobiDB-lite"/>
    </source>
</evidence>
<dbReference type="SMART" id="SM00050">
    <property type="entry name" value="DISIN"/>
    <property type="match status" value="1"/>
</dbReference>
<dbReference type="Proteomes" id="UP000053105">
    <property type="component" value="Unassembled WGS sequence"/>
</dbReference>
<dbReference type="Gene3D" id="3.40.390.10">
    <property type="entry name" value="Collagenase (Catalytic Domain)"/>
    <property type="match status" value="1"/>
</dbReference>
<dbReference type="Gene3D" id="4.10.70.10">
    <property type="entry name" value="Disintegrin domain"/>
    <property type="match status" value="1"/>
</dbReference>
<dbReference type="SUPFAM" id="SSF57552">
    <property type="entry name" value="Blood coagulation inhibitor (disintegrin)"/>
    <property type="match status" value="1"/>
</dbReference>
<dbReference type="PROSITE" id="PS50214">
    <property type="entry name" value="DISINTEGRIN_2"/>
    <property type="match status" value="1"/>
</dbReference>
<dbReference type="GO" id="GO:0007219">
    <property type="term" value="P:Notch signaling pathway"/>
    <property type="evidence" value="ECO:0007669"/>
    <property type="project" value="TreeGrafter"/>
</dbReference>
<feature type="region of interest" description="Disordered" evidence="2">
    <location>
        <begin position="668"/>
        <end position="697"/>
    </location>
</feature>
<keyword evidence="5" id="KW-0401">Integrin</keyword>
<dbReference type="GO" id="GO:0004222">
    <property type="term" value="F:metalloendopeptidase activity"/>
    <property type="evidence" value="ECO:0007669"/>
    <property type="project" value="TreeGrafter"/>
</dbReference>
<organism evidence="5 6">
    <name type="scientific">Melipona quadrifasciata</name>
    <dbReference type="NCBI Taxonomy" id="166423"/>
    <lineage>
        <taxon>Eukaryota</taxon>
        <taxon>Metazoa</taxon>
        <taxon>Ecdysozoa</taxon>
        <taxon>Arthropoda</taxon>
        <taxon>Hexapoda</taxon>
        <taxon>Insecta</taxon>
        <taxon>Pterygota</taxon>
        <taxon>Neoptera</taxon>
        <taxon>Endopterygota</taxon>
        <taxon>Hymenoptera</taxon>
        <taxon>Apocrita</taxon>
        <taxon>Aculeata</taxon>
        <taxon>Apoidea</taxon>
        <taxon>Anthophila</taxon>
        <taxon>Apidae</taxon>
        <taxon>Melipona</taxon>
    </lineage>
</organism>
<proteinExistence type="predicted"/>